<keyword evidence="3 7" id="KW-0812">Transmembrane</keyword>
<dbReference type="InterPro" id="IPR011701">
    <property type="entry name" value="MFS"/>
</dbReference>
<evidence type="ECO:0000256" key="3">
    <source>
        <dbReference type="ARBA" id="ARBA00022692"/>
    </source>
</evidence>
<feature type="transmembrane region" description="Helical" evidence="7">
    <location>
        <begin position="270"/>
        <end position="290"/>
    </location>
</feature>
<feature type="compositionally biased region" description="Acidic residues" evidence="6">
    <location>
        <begin position="558"/>
        <end position="568"/>
    </location>
</feature>
<keyword evidence="5 7" id="KW-0472">Membrane</keyword>
<evidence type="ECO:0000313" key="9">
    <source>
        <dbReference type="EMBL" id="QFR37141.1"/>
    </source>
</evidence>
<feature type="transmembrane region" description="Helical" evidence="7">
    <location>
        <begin position="407"/>
        <end position="430"/>
    </location>
</feature>
<evidence type="ECO:0000256" key="1">
    <source>
        <dbReference type="ARBA" id="ARBA00004141"/>
    </source>
</evidence>
<dbReference type="AlphaFoldDB" id="A0A5P8N900"/>
<feature type="transmembrane region" description="Helical" evidence="7">
    <location>
        <begin position="245"/>
        <end position="264"/>
    </location>
</feature>
<feature type="transmembrane region" description="Helical" evidence="7">
    <location>
        <begin position="350"/>
        <end position="368"/>
    </location>
</feature>
<evidence type="ECO:0000259" key="8">
    <source>
        <dbReference type="PROSITE" id="PS50850"/>
    </source>
</evidence>
<dbReference type="InterPro" id="IPR036259">
    <property type="entry name" value="MFS_trans_sf"/>
</dbReference>
<feature type="transmembrane region" description="Helical" evidence="7">
    <location>
        <begin position="377"/>
        <end position="395"/>
    </location>
</feature>
<dbReference type="GO" id="GO:0005886">
    <property type="term" value="C:plasma membrane"/>
    <property type="evidence" value="ECO:0007669"/>
    <property type="project" value="TreeGrafter"/>
</dbReference>
<dbReference type="PANTHER" id="PTHR23501">
    <property type="entry name" value="MAJOR FACILITATOR SUPERFAMILY"/>
    <property type="match status" value="1"/>
</dbReference>
<sequence length="581" mass="63179">MSDSEQLSRQPTPVQLDLEKQDTNEKFFESNAGDGSTVFDQQLSGLALVMSFSSCVIAMFLISLDQTIVITLLKTVGSQFNAYENVGWITSGYMLTMAVFAQAWGKLSIPFGRKYSFITTIVLFEAGSLMCALAPNMNVLIGGRVLAGIGGGGIETLSFIIGGEMFPINKRPIAYGVLGVASSISSVLGPVIGGAFTEHVTWRWCFYINLPLGGAALVSLVLWFNPPAPKFTWKQKFEQVDYVGYFLFISGLVVFLLGLTFGGSTFAWDSAAVICCFVLGGITLILFNIWNFKFSKNQIIPLLIIKTIGVIFPVLCMFFNFFSFMAMVVYSSAYFQIVFNSSSLSMGIQFFPFIVPVVIVSIVFGILMEKTRYIKPYAIFGAVCGAVGYGTMALLDENSGRAQKTGYLILPGMSFGILLQTGLMATQLGAPKEAGSMILATSLFNLSRSLGGAIGSDLAQVIFNSSVKNKITEKVSQLPELFVGFTSTSISTMLNDPSLIAELPSATKKVVVRCVMESIQNVYYVNGAIMALAVLMALFYSSERLPEKHKMATKQDMEDLQDATDIEENPVSKDEEISKSG</sequence>
<dbReference type="InterPro" id="IPR020846">
    <property type="entry name" value="MFS_dom"/>
</dbReference>
<comment type="subcellular location">
    <subcellularLocation>
        <location evidence="1">Membrane</location>
        <topology evidence="1">Multi-pass membrane protein</topology>
    </subcellularLocation>
</comment>
<dbReference type="CDD" id="cd17502">
    <property type="entry name" value="MFS_Azr1_MDR_like"/>
    <property type="match status" value="1"/>
</dbReference>
<feature type="transmembrane region" description="Helical" evidence="7">
    <location>
        <begin position="141"/>
        <end position="161"/>
    </location>
</feature>
<evidence type="ECO:0000256" key="6">
    <source>
        <dbReference type="SAM" id="MobiDB-lite"/>
    </source>
</evidence>
<dbReference type="Gene3D" id="1.20.1720.10">
    <property type="entry name" value="Multidrug resistance protein D"/>
    <property type="match status" value="1"/>
</dbReference>
<dbReference type="InterPro" id="IPR005829">
    <property type="entry name" value="Sugar_transporter_CS"/>
</dbReference>
<keyword evidence="4 7" id="KW-1133">Transmembrane helix</keyword>
<evidence type="ECO:0000256" key="7">
    <source>
        <dbReference type="SAM" id="Phobius"/>
    </source>
</evidence>
<name>A0A5P8N900_9ASCO</name>
<organism evidence="9">
    <name type="scientific">Cyberlindnera americana</name>
    <dbReference type="NCBI Taxonomy" id="36016"/>
    <lineage>
        <taxon>Eukaryota</taxon>
        <taxon>Fungi</taxon>
        <taxon>Dikarya</taxon>
        <taxon>Ascomycota</taxon>
        <taxon>Saccharomycotina</taxon>
        <taxon>Saccharomycetes</taxon>
        <taxon>Phaffomycetales</taxon>
        <taxon>Phaffomycetaceae</taxon>
        <taxon>Cyberlindnera</taxon>
    </lineage>
</organism>
<protein>
    <submittedName>
        <fullName evidence="9">MFS transporter</fullName>
    </submittedName>
</protein>
<feature type="transmembrane region" description="Helical" evidence="7">
    <location>
        <begin position="173"/>
        <end position="192"/>
    </location>
</feature>
<dbReference type="Gene3D" id="1.20.1250.20">
    <property type="entry name" value="MFS general substrate transporter like domains"/>
    <property type="match status" value="1"/>
</dbReference>
<feature type="transmembrane region" description="Helical" evidence="7">
    <location>
        <begin position="204"/>
        <end position="224"/>
    </location>
</feature>
<dbReference type="GO" id="GO:0022857">
    <property type="term" value="F:transmembrane transporter activity"/>
    <property type="evidence" value="ECO:0007669"/>
    <property type="project" value="InterPro"/>
</dbReference>
<dbReference type="EMBL" id="MK890636">
    <property type="protein sequence ID" value="QFR37141.1"/>
    <property type="molecule type" value="Genomic_DNA"/>
</dbReference>
<evidence type="ECO:0000256" key="5">
    <source>
        <dbReference type="ARBA" id="ARBA00023136"/>
    </source>
</evidence>
<feature type="transmembrane region" description="Helical" evidence="7">
    <location>
        <begin position="46"/>
        <end position="73"/>
    </location>
</feature>
<reference evidence="9" key="1">
    <citation type="journal article" date="2019" name="Front. Microbiol.">
        <title>An Overview of Genes From Cyberlindnera americana, a Symbiont Yeast Isolated From the Gut of the Bark Beetle Dendroctonus rhizophagus (Curculionidae: Scolytinae), Involved in the Detoxification Process Using Genome and Transcriptome Data.</title>
        <authorList>
            <person name="Soto-Robles L.V."/>
            <person name="Torres-Banda V."/>
            <person name="Rivera-Orduna F.N."/>
            <person name="Curiel-Quesada E."/>
            <person name="Hidalgo-Lara M.E."/>
            <person name="Zuniga G."/>
        </authorList>
    </citation>
    <scope>NUCLEOTIDE SEQUENCE</scope>
    <source>
        <strain evidence="9">ChDrAdgY46</strain>
    </source>
</reference>
<feature type="transmembrane region" description="Helical" evidence="7">
    <location>
        <begin position="522"/>
        <end position="541"/>
    </location>
</feature>
<proteinExistence type="inferred from homology"/>
<dbReference type="PROSITE" id="PS00217">
    <property type="entry name" value="SUGAR_TRANSPORT_2"/>
    <property type="match status" value="1"/>
</dbReference>
<dbReference type="SUPFAM" id="SSF103473">
    <property type="entry name" value="MFS general substrate transporter"/>
    <property type="match status" value="1"/>
</dbReference>
<dbReference type="PANTHER" id="PTHR23501:SF198">
    <property type="entry name" value="AZOLE RESISTANCE PROTEIN 1-RELATED"/>
    <property type="match status" value="1"/>
</dbReference>
<evidence type="ECO:0000256" key="2">
    <source>
        <dbReference type="ARBA" id="ARBA00008335"/>
    </source>
</evidence>
<dbReference type="Pfam" id="PF07690">
    <property type="entry name" value="MFS_1"/>
    <property type="match status" value="1"/>
</dbReference>
<accession>A0A5P8N900</accession>
<feature type="transmembrane region" description="Helical" evidence="7">
    <location>
        <begin position="85"/>
        <end position="105"/>
    </location>
</feature>
<evidence type="ECO:0000256" key="4">
    <source>
        <dbReference type="ARBA" id="ARBA00022989"/>
    </source>
</evidence>
<gene>
    <name evidence="9" type="ORF">g3694</name>
</gene>
<comment type="similarity">
    <text evidence="2">Belongs to the major facilitator superfamily.</text>
</comment>
<feature type="transmembrane region" description="Helical" evidence="7">
    <location>
        <begin position="302"/>
        <end position="330"/>
    </location>
</feature>
<feature type="compositionally biased region" description="Basic and acidic residues" evidence="6">
    <location>
        <begin position="570"/>
        <end position="581"/>
    </location>
</feature>
<dbReference type="PROSITE" id="PS50850">
    <property type="entry name" value="MFS"/>
    <property type="match status" value="1"/>
</dbReference>
<feature type="domain" description="Major facilitator superfamily (MFS) profile" evidence="8">
    <location>
        <begin position="51"/>
        <end position="545"/>
    </location>
</feature>
<feature type="region of interest" description="Disordered" evidence="6">
    <location>
        <begin position="550"/>
        <end position="581"/>
    </location>
</feature>